<dbReference type="EMBL" id="BAABFR010000026">
    <property type="protein sequence ID" value="GAA4391765.1"/>
    <property type="molecule type" value="Genomic_DNA"/>
</dbReference>
<protein>
    <submittedName>
        <fullName evidence="1">Uncharacterized protein</fullName>
    </submittedName>
</protein>
<keyword evidence="2" id="KW-1185">Reference proteome</keyword>
<gene>
    <name evidence="1" type="ORF">GCM10023147_20990</name>
</gene>
<reference evidence="2" key="1">
    <citation type="journal article" date="2019" name="Int. J. Syst. Evol. Microbiol.">
        <title>The Global Catalogue of Microorganisms (GCM) 10K type strain sequencing project: providing services to taxonomists for standard genome sequencing and annotation.</title>
        <authorList>
            <consortium name="The Broad Institute Genomics Platform"/>
            <consortium name="The Broad Institute Genome Sequencing Center for Infectious Disease"/>
            <person name="Wu L."/>
            <person name="Ma J."/>
        </authorList>
    </citation>
    <scope>NUCLEOTIDE SEQUENCE [LARGE SCALE GENOMIC DNA]</scope>
    <source>
        <strain evidence="2">JCM 17688</strain>
    </source>
</reference>
<comment type="caution">
    <text evidence="1">The sequence shown here is derived from an EMBL/GenBank/DDBJ whole genome shotgun (WGS) entry which is preliminary data.</text>
</comment>
<organism evidence="1 2">
    <name type="scientific">Tsukamurella soli</name>
    <dbReference type="NCBI Taxonomy" id="644556"/>
    <lineage>
        <taxon>Bacteria</taxon>
        <taxon>Bacillati</taxon>
        <taxon>Actinomycetota</taxon>
        <taxon>Actinomycetes</taxon>
        <taxon>Mycobacteriales</taxon>
        <taxon>Tsukamurellaceae</taxon>
        <taxon>Tsukamurella</taxon>
    </lineage>
</organism>
<dbReference type="Proteomes" id="UP001500635">
    <property type="component" value="Unassembled WGS sequence"/>
</dbReference>
<proteinExistence type="predicted"/>
<dbReference type="RefSeq" id="WP_344994849.1">
    <property type="nucleotide sequence ID" value="NZ_BAABFR010000026.1"/>
</dbReference>
<accession>A0ABP8JJH0</accession>
<sequence>MRPLRAVSMPGVRADLAAELRRETRVYREHHGEAQVERIADLWRRQAEAMATASLWWVAPDMATLAADTGLSGDELPEWDRDTESRTGLLVWDGGLPIRVLNRTRRGDEALVSIDAVSWAPIPQWSQDPRMGGVRIELWTRVGAGTTGPLELITVRFGDGRDDTVPVGDEMVSPEYAVWRILCATMLLSHQPKVGSTRPASYAADGAAKDTRTREVPEVTVIDLRTVRDWTIGPDGTAAGAGRDYSHRWIVRGHMRTYHVGPRGQQRAERRWIAPYVAGPEGAPLIPREHVWVWRR</sequence>
<evidence type="ECO:0000313" key="1">
    <source>
        <dbReference type="EMBL" id="GAA4391765.1"/>
    </source>
</evidence>
<evidence type="ECO:0000313" key="2">
    <source>
        <dbReference type="Proteomes" id="UP001500635"/>
    </source>
</evidence>
<name>A0ABP8JJH0_9ACTN</name>